<evidence type="ECO:0000256" key="6">
    <source>
        <dbReference type="SAM" id="Phobius"/>
    </source>
</evidence>
<evidence type="ECO:0000256" key="4">
    <source>
        <dbReference type="ARBA" id="ARBA00023136"/>
    </source>
</evidence>
<dbReference type="SUPFAM" id="SSF144083">
    <property type="entry name" value="Magnesium transport protein CorA, transmembrane region"/>
    <property type="match status" value="1"/>
</dbReference>
<evidence type="ECO:0000256" key="1">
    <source>
        <dbReference type="ARBA" id="ARBA00004651"/>
    </source>
</evidence>
<proteinExistence type="predicted"/>
<dbReference type="PANTHER" id="PTHR46494">
    <property type="entry name" value="CORA FAMILY METAL ION TRANSPORTER (EUROFUNG)"/>
    <property type="match status" value="1"/>
</dbReference>
<feature type="region of interest" description="Disordered" evidence="5">
    <location>
        <begin position="132"/>
        <end position="162"/>
    </location>
</feature>
<sequence>MKGDYSAGYDENSPLYTEQRKKRRSKSQKHPHSTGVVVNRENTAQKPNDTTSVAPDLYIPPPQVKPTSPSQEPSSHQNSNQETQDSGEKHRPIKRGVTFDSLREESLKSIDKSAVERKPTINTGFPPVFTWPVSKRSSEPSDGVGHQVKGSNIESPDPDSAKNLQTLHEETEAQHTHEEIIKHVSTHIDGELRESVREDSKIVYNETTEMSFFQVDKAIIERLGIPISFLMMTGVGKAKGVSDQPPWKQDLKEIVSSLCRLFNFFVPLAYPCVIGNKFWGAIHDLITMIPQICDKSQILKLTKGTRHSRVTTAFYIVNIRDEQYADLRDKSDLDLLIKDVTHCDECDRSREYSKKSDAWDHLFKRHFSVSSEERAVISSRSQWVMDREQYLTFIYRRDGQKLLDELKDYVSSLERMATQIQHGVSVNGELDRDTYRIPSSLVDAFQSFVMMVVTGAHAVKTLYQTRKKYAESDPHPPSTFLEHHVSYSAANFANEAEVALETAIRDIILMTFTNEKSDVVSYEAMSPSLVIALIMGDIRSRDSQGNPVNLVETFEQYIQVLQFKAGQRPNRRLMQEIYIVREELLMVEKITKEQHQILTDYCDVLRPDTFRITTESRISSFEIESIWLQKLIDGTNDDLDLIEALLDRLESIATQTRNGVEVRQEDQGKAILVFTIMTVVFMPLSFITGYFGMNTEDIRNMGSSQTLFWTVSIPFTVVIISAVLLVAFQADRLREAFDALLSHDDVPMVRPVDSFPAEKQAPEREKKELEAPHSVEPSEKRWFARRRVANWKAASQDSSFA</sequence>
<dbReference type="Proteomes" id="UP001220324">
    <property type="component" value="Unassembled WGS sequence"/>
</dbReference>
<dbReference type="AlphaFoldDB" id="A0AAD6CQ74"/>
<evidence type="ECO:0000256" key="2">
    <source>
        <dbReference type="ARBA" id="ARBA00022692"/>
    </source>
</evidence>
<dbReference type="InterPro" id="IPR002523">
    <property type="entry name" value="MgTranspt_CorA/ZnTranspt_ZntB"/>
</dbReference>
<organism evidence="7 8">
    <name type="scientific">Penicillium frequentans</name>
    <dbReference type="NCBI Taxonomy" id="3151616"/>
    <lineage>
        <taxon>Eukaryota</taxon>
        <taxon>Fungi</taxon>
        <taxon>Dikarya</taxon>
        <taxon>Ascomycota</taxon>
        <taxon>Pezizomycotina</taxon>
        <taxon>Eurotiomycetes</taxon>
        <taxon>Eurotiomycetidae</taxon>
        <taxon>Eurotiales</taxon>
        <taxon>Aspergillaceae</taxon>
        <taxon>Penicillium</taxon>
    </lineage>
</organism>
<dbReference type="GO" id="GO:0005886">
    <property type="term" value="C:plasma membrane"/>
    <property type="evidence" value="ECO:0007669"/>
    <property type="project" value="UniProtKB-SubCell"/>
</dbReference>
<feature type="region of interest" description="Disordered" evidence="5">
    <location>
        <begin position="754"/>
        <end position="778"/>
    </location>
</feature>
<dbReference type="PANTHER" id="PTHR46494:SF1">
    <property type="entry name" value="CORA FAMILY METAL ION TRANSPORTER (EUROFUNG)"/>
    <property type="match status" value="1"/>
</dbReference>
<reference evidence="7 8" key="1">
    <citation type="journal article" date="2023" name="IMA Fungus">
        <title>Comparative genomic study of the Penicillium genus elucidates a diverse pangenome and 15 lateral gene transfer events.</title>
        <authorList>
            <person name="Petersen C."/>
            <person name="Sorensen T."/>
            <person name="Nielsen M.R."/>
            <person name="Sondergaard T.E."/>
            <person name="Sorensen J.L."/>
            <person name="Fitzpatrick D.A."/>
            <person name="Frisvad J.C."/>
            <person name="Nielsen K.L."/>
        </authorList>
    </citation>
    <scope>NUCLEOTIDE SEQUENCE [LARGE SCALE GENOMIC DNA]</scope>
    <source>
        <strain evidence="7 8">IBT 35679</strain>
    </source>
</reference>
<keyword evidence="8" id="KW-1185">Reference proteome</keyword>
<dbReference type="Gene3D" id="1.20.58.340">
    <property type="entry name" value="Magnesium transport protein CorA, transmembrane region"/>
    <property type="match status" value="1"/>
</dbReference>
<dbReference type="GO" id="GO:0050897">
    <property type="term" value="F:cobalt ion binding"/>
    <property type="evidence" value="ECO:0007669"/>
    <property type="project" value="TreeGrafter"/>
</dbReference>
<gene>
    <name evidence="7" type="ORF">N7494_009574</name>
</gene>
<comment type="caution">
    <text evidence="7">The sequence shown here is derived from an EMBL/GenBank/DDBJ whole genome shotgun (WGS) entry which is preliminary data.</text>
</comment>
<keyword evidence="4 6" id="KW-0472">Membrane</keyword>
<evidence type="ECO:0000313" key="7">
    <source>
        <dbReference type="EMBL" id="KAJ5533022.1"/>
    </source>
</evidence>
<evidence type="ECO:0000256" key="3">
    <source>
        <dbReference type="ARBA" id="ARBA00022989"/>
    </source>
</evidence>
<keyword evidence="2 6" id="KW-0812">Transmembrane</keyword>
<feature type="transmembrane region" description="Helical" evidence="6">
    <location>
        <begin position="671"/>
        <end position="692"/>
    </location>
</feature>
<protein>
    <submittedName>
        <fullName evidence="7">Mg2+ transporter protein CorA-like/Zinc transport protein ZntB</fullName>
    </submittedName>
</protein>
<feature type="compositionally biased region" description="Basic residues" evidence="5">
    <location>
        <begin position="20"/>
        <end position="32"/>
    </location>
</feature>
<accession>A0AAD6CQ74</accession>
<evidence type="ECO:0000256" key="5">
    <source>
        <dbReference type="SAM" id="MobiDB-lite"/>
    </source>
</evidence>
<name>A0AAD6CQ74_9EURO</name>
<dbReference type="GO" id="GO:0000287">
    <property type="term" value="F:magnesium ion binding"/>
    <property type="evidence" value="ECO:0007669"/>
    <property type="project" value="TreeGrafter"/>
</dbReference>
<feature type="transmembrane region" description="Helical" evidence="6">
    <location>
        <begin position="707"/>
        <end position="728"/>
    </location>
</feature>
<evidence type="ECO:0000313" key="8">
    <source>
        <dbReference type="Proteomes" id="UP001220324"/>
    </source>
</evidence>
<comment type="subcellular location">
    <subcellularLocation>
        <location evidence="1">Cell membrane</location>
        <topology evidence="1">Multi-pass membrane protein</topology>
    </subcellularLocation>
</comment>
<dbReference type="Pfam" id="PF01544">
    <property type="entry name" value="CorA"/>
    <property type="match status" value="1"/>
</dbReference>
<keyword evidence="3 6" id="KW-1133">Transmembrane helix</keyword>
<dbReference type="GO" id="GO:0015095">
    <property type="term" value="F:magnesium ion transmembrane transporter activity"/>
    <property type="evidence" value="ECO:0007669"/>
    <property type="project" value="TreeGrafter"/>
</dbReference>
<dbReference type="GO" id="GO:0015087">
    <property type="term" value="F:cobalt ion transmembrane transporter activity"/>
    <property type="evidence" value="ECO:0007669"/>
    <property type="project" value="TreeGrafter"/>
</dbReference>
<feature type="compositionally biased region" description="Polar residues" evidence="5">
    <location>
        <begin position="40"/>
        <end position="53"/>
    </location>
</feature>
<dbReference type="InterPro" id="IPR045863">
    <property type="entry name" value="CorA_TM1_TM2"/>
</dbReference>
<feature type="region of interest" description="Disordered" evidence="5">
    <location>
        <begin position="1"/>
        <end position="100"/>
    </location>
</feature>
<dbReference type="EMBL" id="JAQIZZ010000007">
    <property type="protein sequence ID" value="KAJ5533022.1"/>
    <property type="molecule type" value="Genomic_DNA"/>
</dbReference>
<feature type="compositionally biased region" description="Polar residues" evidence="5">
    <location>
        <begin position="65"/>
        <end position="84"/>
    </location>
</feature>
<feature type="compositionally biased region" description="Basic and acidic residues" evidence="5">
    <location>
        <begin position="760"/>
        <end position="778"/>
    </location>
</feature>